<dbReference type="RefSeq" id="WP_313989002.1">
    <property type="nucleotide sequence ID" value="NZ_JASJOS010000024.1"/>
</dbReference>
<accession>A0AAE3QUX2</accession>
<dbReference type="EMBL" id="JASJOS010000024">
    <property type="protein sequence ID" value="MDJ1485872.1"/>
    <property type="molecule type" value="Genomic_DNA"/>
</dbReference>
<dbReference type="Proteomes" id="UP001241110">
    <property type="component" value="Unassembled WGS sequence"/>
</dbReference>
<comment type="caution">
    <text evidence="2">The sequence shown here is derived from an EMBL/GenBank/DDBJ whole genome shotgun (WGS) entry which is preliminary data.</text>
</comment>
<feature type="domain" description="Putative auto-transporter adhesin head GIN" evidence="1">
    <location>
        <begin position="33"/>
        <end position="200"/>
    </location>
</feature>
<dbReference type="AlphaFoldDB" id="A0AAE3QUX2"/>
<sequence>MKKAIQLFLLVLVFAGLISCEVEEVPPKPLGSFTTITSNGFVTFNLVGGPVNKVISTSMSDAYYNVSNGNLSINGMGTITIAVRNLYLLSCNSCSVKSAESFTADTLNFSIHAGSLKLKDVIVTRYLGLNAINTGTYEISGRTPFLNLGLTNMVAFKGYSLITDSTYVNSTNVLDCEVYTKQVINAFVNSIGNVNYKGRPPIVRASYTGTGRLVAK</sequence>
<reference evidence="2" key="1">
    <citation type="submission" date="2023-05" db="EMBL/GenBank/DDBJ databases">
        <authorList>
            <person name="Zhang X."/>
        </authorList>
    </citation>
    <scope>NUCLEOTIDE SEQUENCE</scope>
    <source>
        <strain evidence="2">YF14B1</strain>
    </source>
</reference>
<dbReference type="InterPro" id="IPR021255">
    <property type="entry name" value="DUF2807"/>
</dbReference>
<organism evidence="2 3">
    <name type="scientific">Xanthocytophaga flava</name>
    <dbReference type="NCBI Taxonomy" id="3048013"/>
    <lineage>
        <taxon>Bacteria</taxon>
        <taxon>Pseudomonadati</taxon>
        <taxon>Bacteroidota</taxon>
        <taxon>Cytophagia</taxon>
        <taxon>Cytophagales</taxon>
        <taxon>Rhodocytophagaceae</taxon>
        <taxon>Xanthocytophaga</taxon>
    </lineage>
</organism>
<dbReference type="PROSITE" id="PS51257">
    <property type="entry name" value="PROKAR_LIPOPROTEIN"/>
    <property type="match status" value="1"/>
</dbReference>
<evidence type="ECO:0000313" key="3">
    <source>
        <dbReference type="Proteomes" id="UP001241110"/>
    </source>
</evidence>
<evidence type="ECO:0000313" key="2">
    <source>
        <dbReference type="EMBL" id="MDJ1485872.1"/>
    </source>
</evidence>
<protein>
    <submittedName>
        <fullName evidence="2">DUF2807 domain-containing protein</fullName>
    </submittedName>
</protein>
<proteinExistence type="predicted"/>
<dbReference type="Gene3D" id="2.160.20.120">
    <property type="match status" value="1"/>
</dbReference>
<dbReference type="Pfam" id="PF10988">
    <property type="entry name" value="DUF2807"/>
    <property type="match status" value="1"/>
</dbReference>
<name>A0AAE3QUX2_9BACT</name>
<gene>
    <name evidence="2" type="ORF">QNI16_35655</name>
</gene>
<evidence type="ECO:0000259" key="1">
    <source>
        <dbReference type="Pfam" id="PF10988"/>
    </source>
</evidence>